<sequence>MFRGSFFLSFFSVDSVDWATTANVSCSFLSLFFFLYFLFVLLLLVCDGYVRVLAMVVVVNDGGDDYSDD</sequence>
<organism evidence="2 3">
    <name type="scientific">Trifolium pratense</name>
    <name type="common">Red clover</name>
    <dbReference type="NCBI Taxonomy" id="57577"/>
    <lineage>
        <taxon>Eukaryota</taxon>
        <taxon>Viridiplantae</taxon>
        <taxon>Streptophyta</taxon>
        <taxon>Embryophyta</taxon>
        <taxon>Tracheophyta</taxon>
        <taxon>Spermatophyta</taxon>
        <taxon>Magnoliopsida</taxon>
        <taxon>eudicotyledons</taxon>
        <taxon>Gunneridae</taxon>
        <taxon>Pentapetalae</taxon>
        <taxon>rosids</taxon>
        <taxon>fabids</taxon>
        <taxon>Fabales</taxon>
        <taxon>Fabaceae</taxon>
        <taxon>Papilionoideae</taxon>
        <taxon>50 kb inversion clade</taxon>
        <taxon>NPAAA clade</taxon>
        <taxon>Hologalegina</taxon>
        <taxon>IRL clade</taxon>
        <taxon>Trifolieae</taxon>
        <taxon>Trifolium</taxon>
    </lineage>
</organism>
<accession>A0A2K3NJY3</accession>
<gene>
    <name evidence="2" type="ORF">L195_g026671</name>
</gene>
<name>A0A2K3NJY3_TRIPR</name>
<dbReference type="AlphaFoldDB" id="A0A2K3NJY3"/>
<evidence type="ECO:0000313" key="2">
    <source>
        <dbReference type="EMBL" id="PNY03344.1"/>
    </source>
</evidence>
<evidence type="ECO:0000256" key="1">
    <source>
        <dbReference type="SAM" id="Phobius"/>
    </source>
</evidence>
<keyword evidence="1" id="KW-0812">Transmembrane</keyword>
<keyword evidence="1" id="KW-0472">Membrane</keyword>
<proteinExistence type="predicted"/>
<keyword evidence="1" id="KW-1133">Transmembrane helix</keyword>
<protein>
    <submittedName>
        <fullName evidence="2">Uncharacterized protein</fullName>
    </submittedName>
</protein>
<dbReference type="EMBL" id="ASHM01022508">
    <property type="protein sequence ID" value="PNY03344.1"/>
    <property type="molecule type" value="Genomic_DNA"/>
</dbReference>
<feature type="transmembrane region" description="Helical" evidence="1">
    <location>
        <begin position="31"/>
        <end position="50"/>
    </location>
</feature>
<reference evidence="2 3" key="2">
    <citation type="journal article" date="2017" name="Front. Plant Sci.">
        <title>Gene Classification and Mining of Molecular Markers Useful in Red Clover (Trifolium pratense) Breeding.</title>
        <authorList>
            <person name="Istvanek J."/>
            <person name="Dluhosova J."/>
            <person name="Dluhos P."/>
            <person name="Patkova L."/>
            <person name="Nedelnik J."/>
            <person name="Repkova J."/>
        </authorList>
    </citation>
    <scope>NUCLEOTIDE SEQUENCE [LARGE SCALE GENOMIC DNA]</scope>
    <source>
        <strain evidence="3">cv. Tatra</strain>
        <tissue evidence="2">Young leaves</tissue>
    </source>
</reference>
<reference evidence="2 3" key="1">
    <citation type="journal article" date="2014" name="Am. J. Bot.">
        <title>Genome assembly and annotation for red clover (Trifolium pratense; Fabaceae).</title>
        <authorList>
            <person name="Istvanek J."/>
            <person name="Jaros M."/>
            <person name="Krenek A."/>
            <person name="Repkova J."/>
        </authorList>
    </citation>
    <scope>NUCLEOTIDE SEQUENCE [LARGE SCALE GENOMIC DNA]</scope>
    <source>
        <strain evidence="3">cv. Tatra</strain>
        <tissue evidence="2">Young leaves</tissue>
    </source>
</reference>
<evidence type="ECO:0000313" key="3">
    <source>
        <dbReference type="Proteomes" id="UP000236291"/>
    </source>
</evidence>
<dbReference type="Proteomes" id="UP000236291">
    <property type="component" value="Unassembled WGS sequence"/>
</dbReference>
<comment type="caution">
    <text evidence="2">The sequence shown here is derived from an EMBL/GenBank/DDBJ whole genome shotgun (WGS) entry which is preliminary data.</text>
</comment>